<feature type="region of interest" description="Disordered" evidence="1">
    <location>
        <begin position="782"/>
        <end position="803"/>
    </location>
</feature>
<evidence type="ECO:0000256" key="1">
    <source>
        <dbReference type="SAM" id="MobiDB-lite"/>
    </source>
</evidence>
<sequence length="1993" mass="217822">MRSALDLLLERSPDHPHRFFDIVVPLRPQRFEGIGSFVRFSSSVRNTGVGGQAVVVFDLTRVGGHYFSAVVAKELAYQTLVDYIVPLTSDDERPLSLYIGHRMRTWPSCALVTLSDGEVVTAVRGDFPAPRPQKAEELFSPTTKWRFPEDVPRFSYCESICVLYRERRYLLPEHHHYGSTSVAYVAEKLHLDPHKTVMCAFTVGDLDVQGELANSVIAVAEVPSPANTGVSRDEACDIFVLLDPRPFGLKPHLLFLHHDIVHIPTVVSLLGLPTSSAFKVGVSGGTKLGDRVRVSGNVSLLLFPEAKTYEDVAEESSSSSSVSQLVPPWEDEVEPTDDTAPAEVWGPPPGLTFEGVTVVDPTIPPGQSWNEESADSMPTYTMPVQAETVTTSGSAPPWDTFDGQPPLPPPNDPPEATSPPSTSGLIAALQVQALVYVPDFVPEVVEISLEIPTAVQAACETVQDARLAYQSSSFPYLCAAVPQPAPAFAVFVAAPLWQNGTAVVLFDCLGYDGTLFAKSVHCRLSRESLLLAAGLPHDAAVHVYLRGSLHHLGIDQRTTLTTGDTVQIVRRGILPGTCHYLEDRLGTVELWNRNAELPGPRTHFNGCFQVLSEGAPFPFLVRPDGYSSFKKDLASSVGSEEHRLTLKTSVPRIVDSYPFGYWASGVIVATEALSRVPYPPARHHETRRILILDQRRILQGFSWRLVPGRVVPVQDVVGPFAALCPFGHTVLAHGAPTEQHGEEPAFIIQHGQVLTIEYRPVQEGGDVPASPWSDHAQHVPGTQQGMLFDRGDGDRHSGPSHTPEKVEMTVILPQIVQANLETFLASLTAPDDLTSEGSDDELSRHEVNSTSNIVVPASSAPSASVAIGTGHERRLGVLALCCLFGLIALLPGEVFSSCAVGLCVFAVGGHPYLPALYLWHFLMGGGHLPVTAMQQPPWRGGYIPTREGEVCEFGGKVDTLWRRPVATPCRSRHAALGPLFHQEKDGGRHLFPEPIQEDNAPWKEPLVTLLEESSRRDDNWAFLAATLLDTLIDHFQTIGEQKASQRTPVSLAHHLPTAQIHDLTAVSFDFGVSFATAGQLVQPHSWILGHSVPSWLSRDAGADLLCAAPSGCVSHDEDLHIYTDGSFDGSCSSWAFAVIAHRNNSQRLAGWAAGRTVVDVEVPASDHGFPGDFNMHFATPIPGHVGDKVAENASQVFTSLDWGQARVDHVALRIEAGKVRTPEELVQASDLPSRTDLEQAFRDTMLHRTDEDIARVVSAVNLPPGVMHDLHAHLERHSLFAQSGATDWVDAAASEALHNTWFRFEHGETVTETSVGTRPGDNLEDLVFSFVFARVLRQVRQSGEITDSVTRLSWHQTMLSNVLPCSQTPVDTLQLLDCTWMDDSAFVLCHPDAGTLVANLQHISGALLDSCLGRALLPNLDRGKTEAILALQGRHSRKLRADLFRQDPPTLDAPSQLWPGAKIRLVTQYKHLGGMLHHTCSLLREVKCRVALAWGAFNKRRKRVFASPVVARRDKMILFESLVLSVLLYGAGGWPSVGPAEISPLATTYHHMVATMLRPQFSLEEAKHLGPAQVLSLAELPSVPVLLHLARLRHLQSCVVVGVPEFWALAHVEGSWLSLVRASLGWLFDMTNSDPGISSWEDVWPNSEPSGVNVGALLAYIIGGQGSRKAEDVSGTQVFLTRLEDSDHLSPSQRDLLRSAMEWISRADIVAWLVPSPDIEEYTYRTFQDGDLVLHMLEVVHLTFPSPKVCDSSCVRCLVGPTDWCLLMEKSLPNSISFTIDECTDTIGTGGSPTFFDGPYEDVAFHICLGSWTGFCSPPPHDTSSLSFQPCLIREVFCGDVVRLALRLWGLGVPASLYFHPDAVPTVAFEDLRPDTAYFDKLLLVESELGNNRLPDLGATPEARVVAVRNRVGISLAVFARSRKQGSVKLSLLILFLVAFDSLVGKWQPWVAFPWAPLDGVVSIPKTLADGTTWWSSTGRSMSATMMGPTTAR</sequence>
<name>A0A1Q9DTX0_SYMMI</name>
<dbReference type="Proteomes" id="UP000186817">
    <property type="component" value="Unassembled WGS sequence"/>
</dbReference>
<reference evidence="2 3" key="1">
    <citation type="submission" date="2016-02" db="EMBL/GenBank/DDBJ databases">
        <title>Genome analysis of coral dinoflagellate symbionts highlights evolutionary adaptations to a symbiotic lifestyle.</title>
        <authorList>
            <person name="Aranda M."/>
            <person name="Li Y."/>
            <person name="Liew Y.J."/>
            <person name="Baumgarten S."/>
            <person name="Simakov O."/>
            <person name="Wilson M."/>
            <person name="Piel J."/>
            <person name="Ashoor H."/>
            <person name="Bougouffa S."/>
            <person name="Bajic V.B."/>
            <person name="Ryu T."/>
            <person name="Ravasi T."/>
            <person name="Bayer T."/>
            <person name="Micklem G."/>
            <person name="Kim H."/>
            <person name="Bhak J."/>
            <person name="Lajeunesse T.C."/>
            <person name="Voolstra C.R."/>
        </authorList>
    </citation>
    <scope>NUCLEOTIDE SEQUENCE [LARGE SCALE GENOMIC DNA]</scope>
    <source>
        <strain evidence="2 3">CCMP2467</strain>
    </source>
</reference>
<evidence type="ECO:0000313" key="2">
    <source>
        <dbReference type="EMBL" id="OLP98620.1"/>
    </source>
</evidence>
<accession>A0A1Q9DTX0</accession>
<proteinExistence type="predicted"/>
<comment type="caution">
    <text evidence="2">The sequence shown here is derived from an EMBL/GenBank/DDBJ whole genome shotgun (WGS) entry which is preliminary data.</text>
</comment>
<dbReference type="EMBL" id="LSRX01000390">
    <property type="protein sequence ID" value="OLP98620.1"/>
    <property type="molecule type" value="Genomic_DNA"/>
</dbReference>
<keyword evidence="3" id="KW-1185">Reference proteome</keyword>
<feature type="region of interest" description="Disordered" evidence="1">
    <location>
        <begin position="314"/>
        <end position="342"/>
    </location>
</feature>
<dbReference type="OrthoDB" id="425681at2759"/>
<protein>
    <submittedName>
        <fullName evidence="2">Uncharacterized protein</fullName>
    </submittedName>
</protein>
<feature type="compositionally biased region" description="Pro residues" evidence="1">
    <location>
        <begin position="405"/>
        <end position="417"/>
    </location>
</feature>
<feature type="region of interest" description="Disordered" evidence="1">
    <location>
        <begin position="388"/>
        <end position="422"/>
    </location>
</feature>
<organism evidence="2 3">
    <name type="scientific">Symbiodinium microadriaticum</name>
    <name type="common">Dinoflagellate</name>
    <name type="synonym">Zooxanthella microadriatica</name>
    <dbReference type="NCBI Taxonomy" id="2951"/>
    <lineage>
        <taxon>Eukaryota</taxon>
        <taxon>Sar</taxon>
        <taxon>Alveolata</taxon>
        <taxon>Dinophyceae</taxon>
        <taxon>Suessiales</taxon>
        <taxon>Symbiodiniaceae</taxon>
        <taxon>Symbiodinium</taxon>
    </lineage>
</organism>
<evidence type="ECO:0000313" key="3">
    <source>
        <dbReference type="Proteomes" id="UP000186817"/>
    </source>
</evidence>
<gene>
    <name evidence="2" type="ORF">AK812_SmicGene18886</name>
</gene>
<feature type="compositionally biased region" description="Basic and acidic residues" evidence="1">
    <location>
        <begin position="789"/>
        <end position="803"/>
    </location>
</feature>